<evidence type="ECO:0000313" key="3">
    <source>
        <dbReference type="Proteomes" id="UP000253235"/>
    </source>
</evidence>
<dbReference type="RefSeq" id="WP_129752549.1">
    <property type="nucleotide sequence ID" value="NZ_JBIPCZ010000002.1"/>
</dbReference>
<protein>
    <recommendedName>
        <fullName evidence="4">Lipoprotein</fullName>
    </recommendedName>
</protein>
<keyword evidence="1" id="KW-0732">Signal</keyword>
<proteinExistence type="predicted"/>
<name>A0A482THS2_9FLAO</name>
<sequence length="157" mass="18194">MKIKTTYLLTALFVGVFMMASCNSETKKHAKSSTNLDITGNKEKSLKNNKEDEIDKKYIEYLDEYGSSSNPEINFVTVGNITYWVTHYYGSGTRQEYFWVLSKNKLIPKFIFEYGGMPGVEELEYTFINIKTNVTVDGKAFENNMEKEKEKFILKKL</sequence>
<evidence type="ECO:0000313" key="2">
    <source>
        <dbReference type="EMBL" id="RYJ51008.1"/>
    </source>
</evidence>
<organism evidence="2 3">
    <name type="scientific">Flavobacterium petrolei</name>
    <dbReference type="NCBI Taxonomy" id="2259594"/>
    <lineage>
        <taxon>Bacteria</taxon>
        <taxon>Pseudomonadati</taxon>
        <taxon>Bacteroidota</taxon>
        <taxon>Flavobacteriia</taxon>
        <taxon>Flavobacteriales</taxon>
        <taxon>Flavobacteriaceae</taxon>
        <taxon>Flavobacterium</taxon>
    </lineage>
</organism>
<evidence type="ECO:0008006" key="4">
    <source>
        <dbReference type="Google" id="ProtNLM"/>
    </source>
</evidence>
<feature type="signal peptide" evidence="1">
    <location>
        <begin position="1"/>
        <end position="20"/>
    </location>
</feature>
<keyword evidence="3" id="KW-1185">Reference proteome</keyword>
<dbReference type="AlphaFoldDB" id="A0A482THS2"/>
<dbReference type="PROSITE" id="PS51257">
    <property type="entry name" value="PROKAR_LIPOPROTEIN"/>
    <property type="match status" value="1"/>
</dbReference>
<feature type="chain" id="PRO_5019798132" description="Lipoprotein" evidence="1">
    <location>
        <begin position="21"/>
        <end position="157"/>
    </location>
</feature>
<dbReference type="Proteomes" id="UP000253235">
    <property type="component" value="Unassembled WGS sequence"/>
</dbReference>
<accession>A0A482THS2</accession>
<reference evidence="2 3" key="1">
    <citation type="submission" date="2019-01" db="EMBL/GenBank/DDBJ databases">
        <title>Flavobacterium sp. nov. isolated from arctic soil.</title>
        <authorList>
            <person name="Kim D.-U."/>
        </authorList>
    </citation>
    <scope>NUCLEOTIDE SEQUENCE [LARGE SCALE GENOMIC DNA]</scope>
    <source>
        <strain evidence="2 3">Kopri-42</strain>
    </source>
</reference>
<dbReference type="EMBL" id="QNVY02000005">
    <property type="protein sequence ID" value="RYJ51008.1"/>
    <property type="molecule type" value="Genomic_DNA"/>
</dbReference>
<dbReference type="OrthoDB" id="10014247at2"/>
<comment type="caution">
    <text evidence="2">The sequence shown here is derived from an EMBL/GenBank/DDBJ whole genome shotgun (WGS) entry which is preliminary data.</text>
</comment>
<evidence type="ECO:0000256" key="1">
    <source>
        <dbReference type="SAM" id="SignalP"/>
    </source>
</evidence>
<gene>
    <name evidence="2" type="ORF">DR871_013865</name>
</gene>